<feature type="non-terminal residue" evidence="2">
    <location>
        <position position="297"/>
    </location>
</feature>
<feature type="transmembrane region" description="Helical" evidence="1">
    <location>
        <begin position="156"/>
        <end position="178"/>
    </location>
</feature>
<dbReference type="GO" id="GO:0031293">
    <property type="term" value="P:membrane protein intracellular domain proteolysis"/>
    <property type="evidence" value="ECO:0007669"/>
    <property type="project" value="TreeGrafter"/>
</dbReference>
<evidence type="ECO:0008006" key="3">
    <source>
        <dbReference type="Google" id="ProtNLM"/>
    </source>
</evidence>
<keyword evidence="1" id="KW-0812">Transmembrane</keyword>
<proteinExistence type="predicted"/>
<dbReference type="InterPro" id="IPR008792">
    <property type="entry name" value="PQQD"/>
</dbReference>
<dbReference type="GO" id="GO:0016020">
    <property type="term" value="C:membrane"/>
    <property type="evidence" value="ECO:0007669"/>
    <property type="project" value="InterPro"/>
</dbReference>
<name>A0A0F9EAN5_9ZZZZ</name>
<keyword evidence="1" id="KW-0472">Membrane</keyword>
<protein>
    <recommendedName>
        <fullName evidence="3">Peptidase M50 domain-containing protein</fullName>
    </recommendedName>
</protein>
<reference evidence="2" key="1">
    <citation type="journal article" date="2015" name="Nature">
        <title>Complex archaea that bridge the gap between prokaryotes and eukaryotes.</title>
        <authorList>
            <person name="Spang A."/>
            <person name="Saw J.H."/>
            <person name="Jorgensen S.L."/>
            <person name="Zaremba-Niedzwiedzka K."/>
            <person name="Martijn J."/>
            <person name="Lind A.E."/>
            <person name="van Eijk R."/>
            <person name="Schleper C."/>
            <person name="Guy L."/>
            <person name="Ettema T.J."/>
        </authorList>
    </citation>
    <scope>NUCLEOTIDE SEQUENCE</scope>
</reference>
<dbReference type="Gene3D" id="1.10.10.1150">
    <property type="entry name" value="Coenzyme PQQ synthesis protein D (PqqD)"/>
    <property type="match status" value="1"/>
</dbReference>
<feature type="transmembrane region" description="Helical" evidence="1">
    <location>
        <begin position="199"/>
        <end position="218"/>
    </location>
</feature>
<organism evidence="2">
    <name type="scientific">marine sediment metagenome</name>
    <dbReference type="NCBI Taxonomy" id="412755"/>
    <lineage>
        <taxon>unclassified sequences</taxon>
        <taxon>metagenomes</taxon>
        <taxon>ecological metagenomes</taxon>
    </lineage>
</organism>
<evidence type="ECO:0000313" key="2">
    <source>
        <dbReference type="EMBL" id="KKL71004.1"/>
    </source>
</evidence>
<dbReference type="InterPro" id="IPR041881">
    <property type="entry name" value="PqqD_sf"/>
</dbReference>
<evidence type="ECO:0000256" key="1">
    <source>
        <dbReference type="SAM" id="Phobius"/>
    </source>
</evidence>
<keyword evidence="1" id="KW-1133">Transmembrane helix</keyword>
<comment type="caution">
    <text evidence="2">The sequence shown here is derived from an EMBL/GenBank/DDBJ whole genome shotgun (WGS) entry which is preliminary data.</text>
</comment>
<accession>A0A0F9EAN5</accession>
<dbReference type="EMBL" id="LAZR01025723">
    <property type="protein sequence ID" value="KKL71004.1"/>
    <property type="molecule type" value="Genomic_DNA"/>
</dbReference>
<dbReference type="InterPro" id="IPR001193">
    <property type="entry name" value="MBTPS2"/>
</dbReference>
<dbReference type="GO" id="GO:0005737">
    <property type="term" value="C:cytoplasm"/>
    <property type="evidence" value="ECO:0007669"/>
    <property type="project" value="TreeGrafter"/>
</dbReference>
<gene>
    <name evidence="2" type="ORF">LCGC14_2099260</name>
</gene>
<dbReference type="PANTHER" id="PTHR13325">
    <property type="entry name" value="PROTEASE M50 MEMBRANE-BOUND TRANSCRIPTION FACTOR SITE 2 PROTEASE"/>
    <property type="match status" value="1"/>
</dbReference>
<dbReference type="GO" id="GO:0004222">
    <property type="term" value="F:metalloendopeptidase activity"/>
    <property type="evidence" value="ECO:0007669"/>
    <property type="project" value="InterPro"/>
</dbReference>
<feature type="transmembrane region" description="Helical" evidence="1">
    <location>
        <begin position="238"/>
        <end position="260"/>
    </location>
</feature>
<sequence>MAIERPTFSESWYRVAALSPRLRSTVQVIRQHFRGQMWHVVHDPSNNQFFRLNEAAYAFVAMLDGRRKVSEVWRICNEQLGDAAPTQGEAIQLLGQLYTSNLIHGDLPPDAEGLLNRYRKRVHREVTSYLKNFLFIRIPLIDPDRFLDAVLPMVRWMWSGVGLAMLAALATVGLYFIIGDFGKLVNQGKDIFSRKELMANLMGMYGSFILVKVIHEFGHAFACKKFGRQGGTGGEVHVMGVMFLVFTPLPYMDASSAWAFRNKWHRVIVGMGGMLVELAIASTAAIVWHFVPSGPVN</sequence>
<dbReference type="PANTHER" id="PTHR13325:SF3">
    <property type="entry name" value="MEMBRANE-BOUND TRANSCRIPTION FACTOR SITE-2 PROTEASE"/>
    <property type="match status" value="1"/>
</dbReference>
<feature type="transmembrane region" description="Helical" evidence="1">
    <location>
        <begin position="267"/>
        <end position="291"/>
    </location>
</feature>
<dbReference type="Pfam" id="PF05402">
    <property type="entry name" value="PqqD"/>
    <property type="match status" value="1"/>
</dbReference>
<dbReference type="AlphaFoldDB" id="A0A0F9EAN5"/>